<dbReference type="NCBIfam" id="TIGR01489">
    <property type="entry name" value="DKMTPPase-SF"/>
    <property type="match status" value="1"/>
</dbReference>
<dbReference type="InterPro" id="IPR006384">
    <property type="entry name" value="HAD_hydro_PyrdxlP_Pase-like"/>
</dbReference>
<name>A0A1J7IM57_9PEZI</name>
<dbReference type="Proteomes" id="UP000182658">
    <property type="component" value="Unassembled WGS sequence"/>
</dbReference>
<dbReference type="InterPro" id="IPR023214">
    <property type="entry name" value="HAD_sf"/>
</dbReference>
<sequence length="257" mass="28575">MGSSTTTLPALATNPKIIFFTDYDGTITQQDSNDHMTDNVGYGPERRQAGNDAVLKGTRHFRDAFQEMMDSVTLPFSECISLLGKNITLDPAFKDFFHWCKDNNVPIVILSGGMRPIIKGMLRGWLGDEETETIQIVSNDVAVREGKTSIDEEGGWRIEFHDESVFGHDKSREIRPYAQLPEGERPILLYAGDGVSDLSAAKETDLLFAKAGRDLVTWCERENVKFTTFEDFSEILATVKDIASGKLSVKDAATGRK</sequence>
<dbReference type="PANTHER" id="PTHR28181">
    <property type="entry name" value="UPF0655 PROTEIN YCR015C"/>
    <property type="match status" value="1"/>
</dbReference>
<dbReference type="InParanoid" id="A0A1J7IM57"/>
<dbReference type="InterPro" id="IPR050849">
    <property type="entry name" value="HAD-like_hydrolase_phosphatase"/>
</dbReference>
<protein>
    <submittedName>
        <fullName evidence="2">2,3-diketo-5-methylthio-1-phosphopentane phosphatase</fullName>
    </submittedName>
</protein>
<accession>A0A1J7IM57</accession>
<organism evidence="2 3">
    <name type="scientific">Coniochaeta ligniaria NRRL 30616</name>
    <dbReference type="NCBI Taxonomy" id="1408157"/>
    <lineage>
        <taxon>Eukaryota</taxon>
        <taxon>Fungi</taxon>
        <taxon>Dikarya</taxon>
        <taxon>Ascomycota</taxon>
        <taxon>Pezizomycotina</taxon>
        <taxon>Sordariomycetes</taxon>
        <taxon>Sordariomycetidae</taxon>
        <taxon>Coniochaetales</taxon>
        <taxon>Coniochaetaceae</taxon>
        <taxon>Coniochaeta</taxon>
    </lineage>
</organism>
<evidence type="ECO:0000313" key="3">
    <source>
        <dbReference type="Proteomes" id="UP000182658"/>
    </source>
</evidence>
<dbReference type="AlphaFoldDB" id="A0A1J7IM57"/>
<dbReference type="FunCoup" id="A0A1J7IM57">
    <property type="interactions" value="33"/>
</dbReference>
<dbReference type="NCBIfam" id="TIGR01488">
    <property type="entry name" value="HAD-SF-IB"/>
    <property type="match status" value="1"/>
</dbReference>
<gene>
    <name evidence="2" type="ORF">CONLIGDRAFT_632913</name>
</gene>
<keyword evidence="3" id="KW-1185">Reference proteome</keyword>
<reference evidence="2 3" key="1">
    <citation type="submission" date="2016-10" db="EMBL/GenBank/DDBJ databases">
        <title>Draft genome sequence of Coniochaeta ligniaria NRRL30616, a lignocellulolytic fungus for bioabatement of inhibitors in plant biomass hydrolysates.</title>
        <authorList>
            <consortium name="DOE Joint Genome Institute"/>
            <person name="Jimenez D.J."/>
            <person name="Hector R.E."/>
            <person name="Riley R."/>
            <person name="Sun H."/>
            <person name="Grigoriev I.V."/>
            <person name="Van Elsas J.D."/>
            <person name="Nichols N.N."/>
        </authorList>
    </citation>
    <scope>NUCLEOTIDE SEQUENCE [LARGE SCALE GENOMIC DNA]</scope>
    <source>
        <strain evidence="2 3">NRRL 30616</strain>
    </source>
</reference>
<evidence type="ECO:0000256" key="1">
    <source>
        <dbReference type="ARBA" id="ARBA00022801"/>
    </source>
</evidence>
<dbReference type="Gene3D" id="3.40.50.1000">
    <property type="entry name" value="HAD superfamily/HAD-like"/>
    <property type="match status" value="1"/>
</dbReference>
<dbReference type="EMBL" id="KV875098">
    <property type="protein sequence ID" value="OIW28663.1"/>
    <property type="molecule type" value="Genomic_DNA"/>
</dbReference>
<dbReference type="InterPro" id="IPR036412">
    <property type="entry name" value="HAD-like_sf"/>
</dbReference>
<dbReference type="GO" id="GO:0016791">
    <property type="term" value="F:phosphatase activity"/>
    <property type="evidence" value="ECO:0007669"/>
    <property type="project" value="InterPro"/>
</dbReference>
<dbReference type="Gene3D" id="3.90.1470.20">
    <property type="match status" value="1"/>
</dbReference>
<dbReference type="PANTHER" id="PTHR28181:SF2">
    <property type="entry name" value="PHOSPHORIC MONOESTER HYDROLASE"/>
    <property type="match status" value="1"/>
</dbReference>
<dbReference type="STRING" id="1408157.A0A1J7IM57"/>
<evidence type="ECO:0000313" key="2">
    <source>
        <dbReference type="EMBL" id="OIW28663.1"/>
    </source>
</evidence>
<dbReference type="SUPFAM" id="SSF56784">
    <property type="entry name" value="HAD-like"/>
    <property type="match status" value="1"/>
</dbReference>
<keyword evidence="1" id="KW-0378">Hydrolase</keyword>
<proteinExistence type="predicted"/>
<dbReference type="OrthoDB" id="10014216at2759"/>
<dbReference type="Pfam" id="PF12710">
    <property type="entry name" value="HAD"/>
    <property type="match status" value="1"/>
</dbReference>